<comment type="catalytic activity">
    <reaction evidence="17">
        <text>5,6-dihydrouridine(47) in tRNA + NADP(+) = uridine(47) in tRNA + NADPH + H(+)</text>
        <dbReference type="Rhea" id="RHEA:53360"/>
        <dbReference type="Rhea" id="RHEA-COMP:13539"/>
        <dbReference type="Rhea" id="RHEA-COMP:13540"/>
        <dbReference type="ChEBI" id="CHEBI:15378"/>
        <dbReference type="ChEBI" id="CHEBI:57783"/>
        <dbReference type="ChEBI" id="CHEBI:58349"/>
        <dbReference type="ChEBI" id="CHEBI:65315"/>
        <dbReference type="ChEBI" id="CHEBI:74443"/>
        <dbReference type="EC" id="1.3.1.89"/>
    </reaction>
    <physiologicalReaction direction="right-to-left" evidence="17">
        <dbReference type="Rhea" id="RHEA:53362"/>
    </physiologicalReaction>
</comment>
<feature type="region of interest" description="Disordered" evidence="20">
    <location>
        <begin position="38"/>
        <end position="72"/>
    </location>
</feature>
<sequence>MEVESRQSVGVASIKPEFLLQDHVREINLEFVAAKDKKRVAGEDNSTDSSGPPKKKLKGQNKHRPRNQKTPKSDKLCFKIGLEGSCPFGDSCCYSHDVETYLTRKPPDLGSTCYLYRTYGKCPYSFSCRFASDHIKDGKNVILDEIWAKYKDRDLFINTLTKNLQFSLRKRNYNFKKSDEAFTKFNATVQFNKAKKNPVTNNAESVNTSSSSNVLDEQTKEITKKEQNLTSVNNGKTEDTNGTNVEALEELSSISNCDKKDLEKVLENTGLQSNEENISTSDILIEKSCSKSELTASSKVKDVDCSLIEPDTKKIDFKNKLYLAPLTTVGNLPFRRICKEFGADITCSEMSVALSLLQGQQSEWALLKRHHSEDIFGIQLCGSHPDVMTRCCQVLSENASFDFIDINMGCPLDAIYKKGAGCGLMNRMKKLEGIVYGVSSVINEALTLKMRTGIYGNENIAHNVIHKIKQCEAPISLITLHGRSREQRYTKSADWDYIKTCSKLADPIPLFGNGDILSFEDYNTHLAETGVAGAMIARGALIKPWIFKEIKDQAHWDITSSERFDIIKKYTNYGLEHWGSDTEGVEKTRRFLLEWLSFLYRYIPVGLLERPPQHINERPPPYFGRNDLETLMASPSCSDWVKISEMLLGPVPDGFIFLPKHKANAYK</sequence>
<dbReference type="EC" id="1.3.1.-" evidence="19"/>
<keyword evidence="7" id="KW-0677">Repeat</keyword>
<evidence type="ECO:0000256" key="19">
    <source>
        <dbReference type="RuleBase" id="RU291113"/>
    </source>
</evidence>
<keyword evidence="4" id="KW-0507">mRNA processing</keyword>
<feature type="compositionally biased region" description="Basic residues" evidence="20">
    <location>
        <begin position="53"/>
        <end position="69"/>
    </location>
</feature>
<comment type="caution">
    <text evidence="22">The sequence shown here is derived from an EMBL/GenBank/DDBJ whole genome shotgun (WGS) entry which is preliminary data.</text>
</comment>
<keyword evidence="3 19" id="KW-0288">FMN</keyword>
<comment type="cofactor">
    <cofactor evidence="1 19">
        <name>FMN</name>
        <dbReference type="ChEBI" id="CHEBI:58210"/>
    </cofactor>
</comment>
<dbReference type="GO" id="GO:0106414">
    <property type="term" value="F:mRNA dihydrouridine synthase activity"/>
    <property type="evidence" value="ECO:0007669"/>
    <property type="project" value="RHEA"/>
</dbReference>
<dbReference type="FunFam" id="3.20.20.70:FF:000067">
    <property type="entry name" value="tRNA-dihydrouridine(47) synthase [NAD(P)(+)]"/>
    <property type="match status" value="1"/>
</dbReference>
<dbReference type="Pfam" id="PF25585">
    <property type="entry name" value="zf-CCCH_DUS3L"/>
    <property type="match status" value="1"/>
</dbReference>
<keyword evidence="12" id="KW-0520">NAD</keyword>
<evidence type="ECO:0000259" key="21">
    <source>
        <dbReference type="PROSITE" id="PS50103"/>
    </source>
</evidence>
<dbReference type="SMART" id="SM00356">
    <property type="entry name" value="ZnF_C3H1"/>
    <property type="match status" value="2"/>
</dbReference>
<keyword evidence="2 19" id="KW-0285">Flavoprotein</keyword>
<dbReference type="SUPFAM" id="SSF51395">
    <property type="entry name" value="FMN-linked oxidoreductases"/>
    <property type="match status" value="1"/>
</dbReference>
<evidence type="ECO:0000256" key="9">
    <source>
        <dbReference type="ARBA" id="ARBA00022833"/>
    </source>
</evidence>
<evidence type="ECO:0000256" key="2">
    <source>
        <dbReference type="ARBA" id="ARBA00022630"/>
    </source>
</evidence>
<keyword evidence="9 18" id="KW-0862">Zinc</keyword>
<evidence type="ECO:0000256" key="18">
    <source>
        <dbReference type="PROSITE-ProRule" id="PRU00723"/>
    </source>
</evidence>
<dbReference type="Pfam" id="PF01207">
    <property type="entry name" value="Dus"/>
    <property type="match status" value="1"/>
</dbReference>
<dbReference type="GO" id="GO:0003723">
    <property type="term" value="F:RNA binding"/>
    <property type="evidence" value="ECO:0007669"/>
    <property type="project" value="TreeGrafter"/>
</dbReference>
<evidence type="ECO:0000256" key="5">
    <source>
        <dbReference type="ARBA" id="ARBA00022694"/>
    </source>
</evidence>
<dbReference type="OrthoDB" id="259935at2759"/>
<proteinExistence type="inferred from homology"/>
<dbReference type="PANTHER" id="PTHR45846">
    <property type="entry name" value="TRNA-DIHYDROURIDINE(47) SYNTHASE [NAD(P)(+)]-LIKE"/>
    <property type="match status" value="1"/>
</dbReference>
<dbReference type="PANTHER" id="PTHR45846:SF1">
    <property type="entry name" value="TRNA-DIHYDROURIDINE(47) SYNTHASE [NAD(P)(+)]-LIKE"/>
    <property type="match status" value="1"/>
</dbReference>
<evidence type="ECO:0000256" key="17">
    <source>
        <dbReference type="ARBA" id="ARBA00049513"/>
    </source>
</evidence>
<dbReference type="Proteomes" id="UP000499080">
    <property type="component" value="Unassembled WGS sequence"/>
</dbReference>
<keyword evidence="5 19" id="KW-0819">tRNA processing</keyword>
<dbReference type="Gene3D" id="4.10.1000.10">
    <property type="entry name" value="Zinc finger, CCCH-type"/>
    <property type="match status" value="1"/>
</dbReference>
<keyword evidence="11 19" id="KW-0560">Oxidoreductase</keyword>
<protein>
    <recommendedName>
        <fullName evidence="19">tRNA-dihydrouridine(47) synthase [NAD(P)(+)]</fullName>
        <ecNumber evidence="19">1.3.1.-</ecNumber>
    </recommendedName>
    <alternativeName>
        <fullName evidence="19">tRNA-dihydrouridine synthase 3</fullName>
    </alternativeName>
</protein>
<evidence type="ECO:0000256" key="8">
    <source>
        <dbReference type="ARBA" id="ARBA00022771"/>
    </source>
</evidence>
<evidence type="ECO:0000313" key="23">
    <source>
        <dbReference type="Proteomes" id="UP000499080"/>
    </source>
</evidence>
<feature type="region of interest" description="Disordered" evidence="20">
    <location>
        <begin position="225"/>
        <end position="244"/>
    </location>
</feature>
<evidence type="ECO:0000256" key="4">
    <source>
        <dbReference type="ARBA" id="ARBA00022664"/>
    </source>
</evidence>
<evidence type="ECO:0000256" key="10">
    <source>
        <dbReference type="ARBA" id="ARBA00022857"/>
    </source>
</evidence>
<dbReference type="PROSITE" id="PS01136">
    <property type="entry name" value="UPF0034"/>
    <property type="match status" value="1"/>
</dbReference>
<comment type="similarity">
    <text evidence="19">Belongs to the dus family. Dus3 subfamily.</text>
</comment>
<evidence type="ECO:0000256" key="11">
    <source>
        <dbReference type="ARBA" id="ARBA00023002"/>
    </source>
</evidence>
<accession>A0A4Y2HM38</accession>
<evidence type="ECO:0000256" key="14">
    <source>
        <dbReference type="ARBA" id="ARBA00048266"/>
    </source>
</evidence>
<dbReference type="GO" id="GO:0102265">
    <property type="term" value="F:tRNA-dihydrouridine47 synthase activity"/>
    <property type="evidence" value="ECO:0007669"/>
    <property type="project" value="UniProtKB-EC"/>
</dbReference>
<dbReference type="InterPro" id="IPR013785">
    <property type="entry name" value="Aldolase_TIM"/>
</dbReference>
<evidence type="ECO:0000313" key="22">
    <source>
        <dbReference type="EMBL" id="GBM66451.1"/>
    </source>
</evidence>
<evidence type="ECO:0000256" key="16">
    <source>
        <dbReference type="ARBA" id="ARBA00049447"/>
    </source>
</evidence>
<comment type="function">
    <text evidence="13">Catalyzes the synthesis of dihydrouridine, a modified base, in various RNAs, such as tRNAs, mRNAs and some long non-coding RNAs (lncRNAs). Mainly modifies the uridine in position 47 (U47) in the D-loop of most cytoplasmic tRNAs. Also able to mediate the formation of dihydrouridine in some mRNAs, thereby regulating their translation.</text>
</comment>
<comment type="catalytic activity">
    <reaction evidence="14">
        <text>5,6-dihydrouridine(47) in tRNA + NAD(+) = uridine(47) in tRNA + NADH + H(+)</text>
        <dbReference type="Rhea" id="RHEA:53364"/>
        <dbReference type="Rhea" id="RHEA-COMP:13539"/>
        <dbReference type="Rhea" id="RHEA-COMP:13540"/>
        <dbReference type="ChEBI" id="CHEBI:15378"/>
        <dbReference type="ChEBI" id="CHEBI:57540"/>
        <dbReference type="ChEBI" id="CHEBI:57945"/>
        <dbReference type="ChEBI" id="CHEBI:65315"/>
        <dbReference type="ChEBI" id="CHEBI:74443"/>
        <dbReference type="EC" id="1.3.1.89"/>
    </reaction>
    <physiologicalReaction direction="right-to-left" evidence="14">
        <dbReference type="Rhea" id="RHEA:53366"/>
    </physiologicalReaction>
</comment>
<dbReference type="Gene3D" id="3.20.20.70">
    <property type="entry name" value="Aldolase class I"/>
    <property type="match status" value="1"/>
</dbReference>
<evidence type="ECO:0000256" key="7">
    <source>
        <dbReference type="ARBA" id="ARBA00022737"/>
    </source>
</evidence>
<gene>
    <name evidence="22" type="primary">Dus3l</name>
    <name evidence="22" type="ORF">AVEN_266976_1</name>
</gene>
<feature type="compositionally biased region" description="Polar residues" evidence="20">
    <location>
        <begin position="228"/>
        <end position="244"/>
    </location>
</feature>
<comment type="catalytic activity">
    <reaction evidence="16">
        <text>a 5,6-dihydrouridine in mRNA + NADP(+) = a uridine in mRNA + NADPH + H(+)</text>
        <dbReference type="Rhea" id="RHEA:69855"/>
        <dbReference type="Rhea" id="RHEA-COMP:14658"/>
        <dbReference type="Rhea" id="RHEA-COMP:17789"/>
        <dbReference type="ChEBI" id="CHEBI:15378"/>
        <dbReference type="ChEBI" id="CHEBI:57783"/>
        <dbReference type="ChEBI" id="CHEBI:58349"/>
        <dbReference type="ChEBI" id="CHEBI:65315"/>
        <dbReference type="ChEBI" id="CHEBI:74443"/>
    </reaction>
    <physiologicalReaction direction="right-to-left" evidence="16">
        <dbReference type="Rhea" id="RHEA:69857"/>
    </physiologicalReaction>
</comment>
<dbReference type="InterPro" id="IPR035587">
    <property type="entry name" value="DUS-like_FMN-bd"/>
</dbReference>
<dbReference type="GO" id="GO:0006397">
    <property type="term" value="P:mRNA processing"/>
    <property type="evidence" value="ECO:0007669"/>
    <property type="project" value="UniProtKB-KW"/>
</dbReference>
<evidence type="ECO:0000256" key="15">
    <source>
        <dbReference type="ARBA" id="ARBA00048342"/>
    </source>
</evidence>
<dbReference type="AlphaFoldDB" id="A0A4Y2HM38"/>
<name>A0A4Y2HM38_ARAVE</name>
<evidence type="ECO:0000256" key="13">
    <source>
        <dbReference type="ARBA" id="ARBA00045365"/>
    </source>
</evidence>
<evidence type="ECO:0000256" key="12">
    <source>
        <dbReference type="ARBA" id="ARBA00023027"/>
    </source>
</evidence>
<dbReference type="CDD" id="cd02801">
    <property type="entry name" value="DUS_like_FMN"/>
    <property type="match status" value="1"/>
</dbReference>
<evidence type="ECO:0000256" key="1">
    <source>
        <dbReference type="ARBA" id="ARBA00001917"/>
    </source>
</evidence>
<comment type="catalytic activity">
    <reaction evidence="15">
        <text>a 5,6-dihydrouridine in mRNA + NAD(+) = a uridine in mRNA + NADH + H(+)</text>
        <dbReference type="Rhea" id="RHEA:69851"/>
        <dbReference type="Rhea" id="RHEA-COMP:14658"/>
        <dbReference type="Rhea" id="RHEA-COMP:17789"/>
        <dbReference type="ChEBI" id="CHEBI:15378"/>
        <dbReference type="ChEBI" id="CHEBI:57540"/>
        <dbReference type="ChEBI" id="CHEBI:57945"/>
        <dbReference type="ChEBI" id="CHEBI:65315"/>
        <dbReference type="ChEBI" id="CHEBI:74443"/>
    </reaction>
    <physiologicalReaction direction="right-to-left" evidence="15">
        <dbReference type="Rhea" id="RHEA:69853"/>
    </physiologicalReaction>
</comment>
<keyword evidence="6 18" id="KW-0479">Metal-binding</keyword>
<dbReference type="GO" id="GO:0008270">
    <property type="term" value="F:zinc ion binding"/>
    <property type="evidence" value="ECO:0007669"/>
    <property type="project" value="UniProtKB-KW"/>
</dbReference>
<evidence type="ECO:0000256" key="3">
    <source>
        <dbReference type="ARBA" id="ARBA00022643"/>
    </source>
</evidence>
<keyword evidence="23" id="KW-1185">Reference proteome</keyword>
<dbReference type="GO" id="GO:0050660">
    <property type="term" value="F:flavin adenine dinucleotide binding"/>
    <property type="evidence" value="ECO:0007669"/>
    <property type="project" value="UniProtKB-UniRule"/>
</dbReference>
<dbReference type="InterPro" id="IPR000571">
    <property type="entry name" value="Znf_CCCH"/>
</dbReference>
<feature type="zinc finger region" description="C3H1-type" evidence="18">
    <location>
        <begin position="71"/>
        <end position="99"/>
    </location>
</feature>
<keyword evidence="10" id="KW-0521">NADP</keyword>
<evidence type="ECO:0000256" key="6">
    <source>
        <dbReference type="ARBA" id="ARBA00022723"/>
    </source>
</evidence>
<reference evidence="22 23" key="1">
    <citation type="journal article" date="2019" name="Sci. Rep.">
        <title>Orb-weaving spider Araneus ventricosus genome elucidates the spidroin gene catalogue.</title>
        <authorList>
            <person name="Kono N."/>
            <person name="Nakamura H."/>
            <person name="Ohtoshi R."/>
            <person name="Moran D.A.P."/>
            <person name="Shinohara A."/>
            <person name="Yoshida Y."/>
            <person name="Fujiwara M."/>
            <person name="Mori M."/>
            <person name="Tomita M."/>
            <person name="Arakawa K."/>
        </authorList>
    </citation>
    <scope>NUCLEOTIDE SEQUENCE [LARGE SCALE GENOMIC DNA]</scope>
</reference>
<evidence type="ECO:0000256" key="20">
    <source>
        <dbReference type="SAM" id="MobiDB-lite"/>
    </source>
</evidence>
<keyword evidence="8 18" id="KW-0863">Zinc-finger</keyword>
<dbReference type="PROSITE" id="PS50103">
    <property type="entry name" value="ZF_C3H1"/>
    <property type="match status" value="1"/>
</dbReference>
<dbReference type="EMBL" id="BGPR01002026">
    <property type="protein sequence ID" value="GBM66451.1"/>
    <property type="molecule type" value="Genomic_DNA"/>
</dbReference>
<organism evidence="22 23">
    <name type="scientific">Araneus ventricosus</name>
    <name type="common">Orbweaver spider</name>
    <name type="synonym">Epeira ventricosa</name>
    <dbReference type="NCBI Taxonomy" id="182803"/>
    <lineage>
        <taxon>Eukaryota</taxon>
        <taxon>Metazoa</taxon>
        <taxon>Ecdysozoa</taxon>
        <taxon>Arthropoda</taxon>
        <taxon>Chelicerata</taxon>
        <taxon>Arachnida</taxon>
        <taxon>Araneae</taxon>
        <taxon>Araneomorphae</taxon>
        <taxon>Entelegynae</taxon>
        <taxon>Araneoidea</taxon>
        <taxon>Araneidae</taxon>
        <taxon>Araneus</taxon>
    </lineage>
</organism>
<dbReference type="InterPro" id="IPR018517">
    <property type="entry name" value="tRNA_hU_synthase_CS"/>
</dbReference>
<feature type="domain" description="C3H1-type" evidence="21">
    <location>
        <begin position="71"/>
        <end position="99"/>
    </location>
</feature>